<keyword evidence="3" id="KW-1185">Reference proteome</keyword>
<keyword evidence="1" id="KW-0812">Transmembrane</keyword>
<name>A0A8S1X9X4_PAROT</name>
<reference evidence="2" key="1">
    <citation type="submission" date="2021-01" db="EMBL/GenBank/DDBJ databases">
        <authorList>
            <consortium name="Genoscope - CEA"/>
            <person name="William W."/>
        </authorList>
    </citation>
    <scope>NUCLEOTIDE SEQUENCE</scope>
</reference>
<keyword evidence="1" id="KW-1133">Transmembrane helix</keyword>
<keyword evidence="1" id="KW-0472">Membrane</keyword>
<accession>A0A8S1X9X4</accession>
<dbReference type="Proteomes" id="UP000683925">
    <property type="component" value="Unassembled WGS sequence"/>
</dbReference>
<comment type="caution">
    <text evidence="2">The sequence shown here is derived from an EMBL/GenBank/DDBJ whole genome shotgun (WGS) entry which is preliminary data.</text>
</comment>
<organism evidence="2 3">
    <name type="scientific">Paramecium octaurelia</name>
    <dbReference type="NCBI Taxonomy" id="43137"/>
    <lineage>
        <taxon>Eukaryota</taxon>
        <taxon>Sar</taxon>
        <taxon>Alveolata</taxon>
        <taxon>Ciliophora</taxon>
        <taxon>Intramacronucleata</taxon>
        <taxon>Oligohymenophorea</taxon>
        <taxon>Peniculida</taxon>
        <taxon>Parameciidae</taxon>
        <taxon>Paramecium</taxon>
    </lineage>
</organism>
<evidence type="ECO:0000256" key="1">
    <source>
        <dbReference type="SAM" id="Phobius"/>
    </source>
</evidence>
<feature type="transmembrane region" description="Helical" evidence="1">
    <location>
        <begin position="21"/>
        <end position="40"/>
    </location>
</feature>
<dbReference type="EMBL" id="CAJJDP010000115">
    <property type="protein sequence ID" value="CAD8197691.1"/>
    <property type="molecule type" value="Genomic_DNA"/>
</dbReference>
<evidence type="ECO:0000313" key="2">
    <source>
        <dbReference type="EMBL" id="CAD8197691.1"/>
    </source>
</evidence>
<proteinExistence type="predicted"/>
<dbReference type="AlphaFoldDB" id="A0A8S1X9X4"/>
<sequence length="94" mass="10981">MKSRKLFFNFSEYSVILKIIMDLHVILFQKGFGILIYLLMAKWTKTAYLIDFLTMQALKFFQYLPFFSKPSLLSSNQVGSKSNFRDLIGSLHNS</sequence>
<evidence type="ECO:0000313" key="3">
    <source>
        <dbReference type="Proteomes" id="UP000683925"/>
    </source>
</evidence>
<protein>
    <submittedName>
        <fullName evidence="2">Uncharacterized protein</fullName>
    </submittedName>
</protein>
<gene>
    <name evidence="2" type="ORF">POCTA_138.1.T1150014</name>
</gene>